<protein>
    <submittedName>
        <fullName evidence="4">Extracellular solute-binding protein family 3</fullName>
    </submittedName>
</protein>
<keyword evidence="5" id="KW-1185">Reference proteome</keyword>
<dbReference type="SMART" id="SM00062">
    <property type="entry name" value="PBPb"/>
    <property type="match status" value="1"/>
</dbReference>
<keyword evidence="1 2" id="KW-0732">Signal</keyword>
<evidence type="ECO:0000313" key="4">
    <source>
        <dbReference type="EMBL" id="CCO25071.1"/>
    </source>
</evidence>
<dbReference type="STRING" id="1121451.DESAM_22804"/>
<evidence type="ECO:0000256" key="1">
    <source>
        <dbReference type="ARBA" id="ARBA00022729"/>
    </source>
</evidence>
<dbReference type="Proteomes" id="UP000010808">
    <property type="component" value="Chromosome"/>
</dbReference>
<dbReference type="InterPro" id="IPR001638">
    <property type="entry name" value="Solute-binding_3/MltF_N"/>
</dbReference>
<feature type="chain" id="PRO_5003947329" evidence="2">
    <location>
        <begin position="25"/>
        <end position="257"/>
    </location>
</feature>
<dbReference type="HOGENOM" id="CLU_064076_8_0_7"/>
<dbReference type="AlphaFoldDB" id="L0RHL5"/>
<accession>L0RHL5</accession>
<proteinExistence type="predicted"/>
<evidence type="ECO:0000256" key="2">
    <source>
        <dbReference type="SAM" id="SignalP"/>
    </source>
</evidence>
<sequence length="257" mass="29402">MNDKKLILSIGLILLLFTCLPASAAKRLTFVTDPFPPYYYTENGTTKGLQYELAALVFKKMKIPFEIKFLPWKRALMLAESSQADGVFGLRQTRDRKRWLLYPEEPLMNVRTVIFHRADNPFEYNGINSLKGKTVGITKGYTYGKTFDNSTLFIKEEVASLRLNFLKLIAGRVDVVAGYKAVGVYTLQKMNLADKIVFSHTPVQEIPMYVGFSKFPASEKISKEFSRTLKEIRNSPECLKLMKRLQIPVEITTPCYE</sequence>
<dbReference type="Pfam" id="PF00497">
    <property type="entry name" value="SBP_bac_3"/>
    <property type="match status" value="1"/>
</dbReference>
<dbReference type="OrthoDB" id="5419186at2"/>
<evidence type="ECO:0000313" key="5">
    <source>
        <dbReference type="Proteomes" id="UP000010808"/>
    </source>
</evidence>
<dbReference type="PATRIC" id="fig|1121451.3.peg.3016"/>
<dbReference type="KEGG" id="dhy:DESAM_22804"/>
<organism evidence="4 5">
    <name type="scientific">Maridesulfovibrio hydrothermalis AM13 = DSM 14728</name>
    <dbReference type="NCBI Taxonomy" id="1121451"/>
    <lineage>
        <taxon>Bacteria</taxon>
        <taxon>Pseudomonadati</taxon>
        <taxon>Thermodesulfobacteriota</taxon>
        <taxon>Desulfovibrionia</taxon>
        <taxon>Desulfovibrionales</taxon>
        <taxon>Desulfovibrionaceae</taxon>
        <taxon>Maridesulfovibrio</taxon>
    </lineage>
</organism>
<dbReference type="SUPFAM" id="SSF53850">
    <property type="entry name" value="Periplasmic binding protein-like II"/>
    <property type="match status" value="1"/>
</dbReference>
<reference evidence="4 5" key="1">
    <citation type="submission" date="2012-10" db="EMBL/GenBank/DDBJ databases">
        <authorList>
            <person name="Genoscope - CEA"/>
        </authorList>
    </citation>
    <scope>NUCLEOTIDE SEQUENCE [LARGE SCALE GENOMIC DNA]</scope>
    <source>
        <strain evidence="5">AM13 / DSM 14728</strain>
    </source>
</reference>
<dbReference type="EMBL" id="FO203522">
    <property type="protein sequence ID" value="CCO25071.1"/>
    <property type="molecule type" value="Genomic_DNA"/>
</dbReference>
<name>L0RHL5_9BACT</name>
<evidence type="ECO:0000259" key="3">
    <source>
        <dbReference type="SMART" id="SM00062"/>
    </source>
</evidence>
<feature type="signal peptide" evidence="2">
    <location>
        <begin position="1"/>
        <end position="24"/>
    </location>
</feature>
<dbReference type="PANTHER" id="PTHR35936:SF25">
    <property type="entry name" value="ABC TRANSPORTER SUBSTRATE-BINDING PROTEIN"/>
    <property type="match status" value="1"/>
</dbReference>
<feature type="domain" description="Solute-binding protein family 3/N-terminal" evidence="3">
    <location>
        <begin position="27"/>
        <end position="248"/>
    </location>
</feature>
<dbReference type="PANTHER" id="PTHR35936">
    <property type="entry name" value="MEMBRANE-BOUND LYTIC MUREIN TRANSGLYCOSYLASE F"/>
    <property type="match status" value="1"/>
</dbReference>
<dbReference type="Gene3D" id="3.40.190.10">
    <property type="entry name" value="Periplasmic binding protein-like II"/>
    <property type="match status" value="2"/>
</dbReference>
<dbReference type="RefSeq" id="WP_015337669.1">
    <property type="nucleotide sequence ID" value="NC_020055.1"/>
</dbReference>
<dbReference type="eggNOG" id="COG0834">
    <property type="taxonomic scope" value="Bacteria"/>
</dbReference>
<gene>
    <name evidence="4" type="ORF">DESAM_22804</name>
</gene>